<proteinExistence type="predicted"/>
<dbReference type="EMBL" id="MVGT01001736">
    <property type="protein sequence ID" value="OVA11009.1"/>
    <property type="molecule type" value="Genomic_DNA"/>
</dbReference>
<gene>
    <name evidence="1" type="ORF">BVC80_1745g22</name>
</gene>
<evidence type="ECO:0000313" key="1">
    <source>
        <dbReference type="EMBL" id="OVA11009.1"/>
    </source>
</evidence>
<dbReference type="AlphaFoldDB" id="A0A200QKR5"/>
<accession>A0A200QKR5</accession>
<protein>
    <submittedName>
        <fullName evidence="1">Uncharacterized protein</fullName>
    </submittedName>
</protein>
<evidence type="ECO:0000313" key="2">
    <source>
        <dbReference type="Proteomes" id="UP000195402"/>
    </source>
</evidence>
<dbReference type="Proteomes" id="UP000195402">
    <property type="component" value="Unassembled WGS sequence"/>
</dbReference>
<keyword evidence="2" id="KW-1185">Reference proteome</keyword>
<sequence>MMDSTRVSLEISKQADDEWPEMHSSLMARREVEFYCTTRCMGFKDLSMAHQCRSTSNHGGFVPSLVLVVL</sequence>
<dbReference type="InParanoid" id="A0A200QKR5"/>
<reference evidence="1 2" key="1">
    <citation type="journal article" date="2017" name="Mol. Plant">
        <title>The Genome of Medicinal Plant Macleaya cordata Provides New Insights into Benzylisoquinoline Alkaloids Metabolism.</title>
        <authorList>
            <person name="Liu X."/>
            <person name="Liu Y."/>
            <person name="Huang P."/>
            <person name="Ma Y."/>
            <person name="Qing Z."/>
            <person name="Tang Q."/>
            <person name="Cao H."/>
            <person name="Cheng P."/>
            <person name="Zheng Y."/>
            <person name="Yuan Z."/>
            <person name="Zhou Y."/>
            <person name="Liu J."/>
            <person name="Tang Z."/>
            <person name="Zhuo Y."/>
            <person name="Zhang Y."/>
            <person name="Yu L."/>
            <person name="Huang J."/>
            <person name="Yang P."/>
            <person name="Peng Q."/>
            <person name="Zhang J."/>
            <person name="Jiang W."/>
            <person name="Zhang Z."/>
            <person name="Lin K."/>
            <person name="Ro D.K."/>
            <person name="Chen X."/>
            <person name="Xiong X."/>
            <person name="Shang Y."/>
            <person name="Huang S."/>
            <person name="Zeng J."/>
        </authorList>
    </citation>
    <scope>NUCLEOTIDE SEQUENCE [LARGE SCALE GENOMIC DNA]</scope>
    <source>
        <strain evidence="2">cv. BLH2017</strain>
        <tissue evidence="1">Root</tissue>
    </source>
</reference>
<name>A0A200QKR5_MACCD</name>
<organism evidence="1 2">
    <name type="scientific">Macleaya cordata</name>
    <name type="common">Five-seeded plume-poppy</name>
    <name type="synonym">Bocconia cordata</name>
    <dbReference type="NCBI Taxonomy" id="56857"/>
    <lineage>
        <taxon>Eukaryota</taxon>
        <taxon>Viridiplantae</taxon>
        <taxon>Streptophyta</taxon>
        <taxon>Embryophyta</taxon>
        <taxon>Tracheophyta</taxon>
        <taxon>Spermatophyta</taxon>
        <taxon>Magnoliopsida</taxon>
        <taxon>Ranunculales</taxon>
        <taxon>Papaveraceae</taxon>
        <taxon>Papaveroideae</taxon>
        <taxon>Macleaya</taxon>
    </lineage>
</organism>
<comment type="caution">
    <text evidence="1">The sequence shown here is derived from an EMBL/GenBank/DDBJ whole genome shotgun (WGS) entry which is preliminary data.</text>
</comment>